<keyword evidence="2" id="KW-1185">Reference proteome</keyword>
<name>A0AA88QMT9_9TELE</name>
<accession>A0AA88QMT9</accession>
<evidence type="ECO:0000313" key="2">
    <source>
        <dbReference type="Proteomes" id="UP001187343"/>
    </source>
</evidence>
<dbReference type="Proteomes" id="UP001187343">
    <property type="component" value="Unassembled WGS sequence"/>
</dbReference>
<comment type="caution">
    <text evidence="1">The sequence shown here is derived from an EMBL/GenBank/DDBJ whole genome shotgun (WGS) entry which is preliminary data.</text>
</comment>
<sequence length="105" mass="12603">MANLETLVRSIRNEKTCNLHFKTHRRDAWKEAFYRHYGERVKQRTIQDALQLCIRDSEDPEKKYLTVNLYRTGTVMVQGSHTVLTTFENETFHLLREMVNMEEQL</sequence>
<protein>
    <submittedName>
        <fullName evidence="1">Uncharacterized protein</fullName>
    </submittedName>
</protein>
<organism evidence="1 2">
    <name type="scientific">Cirrhinus molitorella</name>
    <name type="common">mud carp</name>
    <dbReference type="NCBI Taxonomy" id="172907"/>
    <lineage>
        <taxon>Eukaryota</taxon>
        <taxon>Metazoa</taxon>
        <taxon>Chordata</taxon>
        <taxon>Craniata</taxon>
        <taxon>Vertebrata</taxon>
        <taxon>Euteleostomi</taxon>
        <taxon>Actinopterygii</taxon>
        <taxon>Neopterygii</taxon>
        <taxon>Teleostei</taxon>
        <taxon>Ostariophysi</taxon>
        <taxon>Cypriniformes</taxon>
        <taxon>Cyprinidae</taxon>
        <taxon>Labeoninae</taxon>
        <taxon>Labeonini</taxon>
        <taxon>Cirrhinus</taxon>
    </lineage>
</organism>
<proteinExistence type="predicted"/>
<reference evidence="1" key="1">
    <citation type="submission" date="2023-08" db="EMBL/GenBank/DDBJ databases">
        <title>Chromosome-level Genome Assembly of mud carp (Cirrhinus molitorella).</title>
        <authorList>
            <person name="Liu H."/>
        </authorList>
    </citation>
    <scope>NUCLEOTIDE SEQUENCE</scope>
    <source>
        <strain evidence="1">Prfri</strain>
        <tissue evidence="1">Muscle</tissue>
    </source>
</reference>
<gene>
    <name evidence="1" type="ORF">Q8A67_000053</name>
</gene>
<dbReference type="AlphaFoldDB" id="A0AA88QMT9"/>
<evidence type="ECO:0000313" key="1">
    <source>
        <dbReference type="EMBL" id="KAK2915679.1"/>
    </source>
</evidence>
<dbReference type="EMBL" id="JAUYZG010000001">
    <property type="protein sequence ID" value="KAK2915679.1"/>
    <property type="molecule type" value="Genomic_DNA"/>
</dbReference>